<evidence type="ECO:0000313" key="1">
    <source>
        <dbReference type="EMBL" id="JAH75263.1"/>
    </source>
</evidence>
<name>A0A0E9VDL1_ANGAN</name>
<dbReference type="EMBL" id="GBXM01033314">
    <property type="protein sequence ID" value="JAH75263.1"/>
    <property type="molecule type" value="Transcribed_RNA"/>
</dbReference>
<sequence length="28" mass="3407">MVDKTIYKRCFASVTYAKDFNHFLYTLM</sequence>
<dbReference type="AlphaFoldDB" id="A0A0E9VDL1"/>
<accession>A0A0E9VDL1</accession>
<reference evidence="1" key="2">
    <citation type="journal article" date="2015" name="Fish Shellfish Immunol.">
        <title>Early steps in the European eel (Anguilla anguilla)-Vibrio vulnificus interaction in the gills: Role of the RtxA13 toxin.</title>
        <authorList>
            <person name="Callol A."/>
            <person name="Pajuelo D."/>
            <person name="Ebbesson L."/>
            <person name="Teles M."/>
            <person name="MacKenzie S."/>
            <person name="Amaro C."/>
        </authorList>
    </citation>
    <scope>NUCLEOTIDE SEQUENCE</scope>
</reference>
<protein>
    <submittedName>
        <fullName evidence="1">Uncharacterized protein</fullName>
    </submittedName>
</protein>
<reference evidence="1" key="1">
    <citation type="submission" date="2014-11" db="EMBL/GenBank/DDBJ databases">
        <authorList>
            <person name="Amaro Gonzalez C."/>
        </authorList>
    </citation>
    <scope>NUCLEOTIDE SEQUENCE</scope>
</reference>
<organism evidence="1">
    <name type="scientific">Anguilla anguilla</name>
    <name type="common">European freshwater eel</name>
    <name type="synonym">Muraena anguilla</name>
    <dbReference type="NCBI Taxonomy" id="7936"/>
    <lineage>
        <taxon>Eukaryota</taxon>
        <taxon>Metazoa</taxon>
        <taxon>Chordata</taxon>
        <taxon>Craniata</taxon>
        <taxon>Vertebrata</taxon>
        <taxon>Euteleostomi</taxon>
        <taxon>Actinopterygii</taxon>
        <taxon>Neopterygii</taxon>
        <taxon>Teleostei</taxon>
        <taxon>Anguilliformes</taxon>
        <taxon>Anguillidae</taxon>
        <taxon>Anguilla</taxon>
    </lineage>
</organism>
<proteinExistence type="predicted"/>